<proteinExistence type="predicted"/>
<dbReference type="SUPFAM" id="SSF56059">
    <property type="entry name" value="Glutathione synthetase ATP-binding domain-like"/>
    <property type="match status" value="1"/>
</dbReference>
<dbReference type="RefSeq" id="WP_306681537.1">
    <property type="nucleotide sequence ID" value="NZ_JAVDBT010000017.1"/>
</dbReference>
<dbReference type="SUPFAM" id="SSF51735">
    <property type="entry name" value="NAD(P)-binding Rossmann-fold domains"/>
    <property type="match status" value="1"/>
</dbReference>
<evidence type="ECO:0008006" key="3">
    <source>
        <dbReference type="Google" id="ProtNLM"/>
    </source>
</evidence>
<dbReference type="Proteomes" id="UP001239680">
    <property type="component" value="Unassembled WGS sequence"/>
</dbReference>
<dbReference type="InterPro" id="IPR036291">
    <property type="entry name" value="NAD(P)-bd_dom_sf"/>
</dbReference>
<accession>A0ABU0W228</accession>
<name>A0ABU0W228_9RHOB</name>
<comment type="caution">
    <text evidence="1">The sequence shown here is derived from an EMBL/GenBank/DDBJ whole genome shotgun (WGS) entry which is preliminary data.</text>
</comment>
<keyword evidence="2" id="KW-1185">Reference proteome</keyword>
<dbReference type="Gene3D" id="3.40.50.20">
    <property type="match status" value="1"/>
</dbReference>
<evidence type="ECO:0000313" key="2">
    <source>
        <dbReference type="Proteomes" id="UP001239680"/>
    </source>
</evidence>
<dbReference type="EMBL" id="JAVDBT010000017">
    <property type="protein sequence ID" value="MDQ2067828.1"/>
    <property type="molecule type" value="Genomic_DNA"/>
</dbReference>
<dbReference type="Gene3D" id="3.30.470.20">
    <property type="entry name" value="ATP-grasp fold, B domain"/>
    <property type="match status" value="1"/>
</dbReference>
<evidence type="ECO:0000313" key="1">
    <source>
        <dbReference type="EMBL" id="MDQ2067828.1"/>
    </source>
</evidence>
<protein>
    <recommendedName>
        <fullName evidence="3">ATP-grasp domain-containing protein</fullName>
    </recommendedName>
</protein>
<organism evidence="1 2">
    <name type="scientific">Pseudogemmobacter lacusdianii</name>
    <dbReference type="NCBI Taxonomy" id="3069608"/>
    <lineage>
        <taxon>Bacteria</taxon>
        <taxon>Pseudomonadati</taxon>
        <taxon>Pseudomonadota</taxon>
        <taxon>Alphaproteobacteria</taxon>
        <taxon>Rhodobacterales</taxon>
        <taxon>Paracoccaceae</taxon>
        <taxon>Pseudogemmobacter</taxon>
    </lineage>
</organism>
<sequence>MARILVTGARAPVALHLARLLSSAGHTVLMADSQLCPMAKASRMHHGFHLLPPPRFEPEAFEAALRQLIEREAITLVLPSCEEVFYLAQIWAKSPHNAQLYAPPMALLAEAHDKHAFIGLCERLGLGVPPTQLLTSVKDLQALGPDLQRFVLKPVWSRFASQVLIRPKGTELTGVLPSKAAPWVAQSHLEGTEICAYALADHGRLRALSLYRGLYRAGKGASVAFAPLEDPTARRFVERFVAGTGWTGQISFDLMRLADGRVLPLECNPRATSGLHFFKDGPGFARALFGQGDVAPDVTAPQGVRLALWAYGLPQALRRGALPAYRTALREVQEVLDWPGDPGPKRAQFATLRAIAAKALRERISLQQASTRDIEWNGPQGA</sequence>
<reference evidence="1 2" key="1">
    <citation type="submission" date="2023-08" db="EMBL/GenBank/DDBJ databases">
        <title>Characterization of two Paracoccaceae strains isolated from Phycosphere and proposal of Xinfangfangia lacusdiani sp. nov.</title>
        <authorList>
            <person name="Deng Y."/>
            <person name="Zhang Y.Q."/>
        </authorList>
    </citation>
    <scope>NUCLEOTIDE SEQUENCE [LARGE SCALE GENOMIC DNA]</scope>
    <source>
        <strain evidence="1 2">CPCC 101601</strain>
    </source>
</reference>
<gene>
    <name evidence="1" type="ORF">Q9295_15735</name>
</gene>